<proteinExistence type="predicted"/>
<organism evidence="2 3">
    <name type="scientific">Candidatus Nomurabacteria bacterium RIFCSPHIGHO2_01_FULL_40_24b</name>
    <dbReference type="NCBI Taxonomy" id="1801739"/>
    <lineage>
        <taxon>Bacteria</taxon>
        <taxon>Candidatus Nomuraibacteriota</taxon>
    </lineage>
</organism>
<dbReference type="Proteomes" id="UP000177370">
    <property type="component" value="Unassembled WGS sequence"/>
</dbReference>
<name>A0A1F6V5Q1_9BACT</name>
<feature type="compositionally biased region" description="Basic and acidic residues" evidence="1">
    <location>
        <begin position="59"/>
        <end position="72"/>
    </location>
</feature>
<reference evidence="2 3" key="1">
    <citation type="journal article" date="2016" name="Nat. Commun.">
        <title>Thousands of microbial genomes shed light on interconnected biogeochemical processes in an aquifer system.</title>
        <authorList>
            <person name="Anantharaman K."/>
            <person name="Brown C.T."/>
            <person name="Hug L.A."/>
            <person name="Sharon I."/>
            <person name="Castelle C.J."/>
            <person name="Probst A.J."/>
            <person name="Thomas B.C."/>
            <person name="Singh A."/>
            <person name="Wilkins M.J."/>
            <person name="Karaoz U."/>
            <person name="Brodie E.L."/>
            <person name="Williams K.H."/>
            <person name="Hubbard S.S."/>
            <person name="Banfield J.F."/>
        </authorList>
    </citation>
    <scope>NUCLEOTIDE SEQUENCE [LARGE SCALE GENOMIC DNA]</scope>
</reference>
<evidence type="ECO:0000313" key="2">
    <source>
        <dbReference type="EMBL" id="OGI64997.1"/>
    </source>
</evidence>
<sequence>MKGDAPWDTTTRPLSGLSFGVKLKTKKHYAPKSVWGRKSEGAEEIPSSMVAANVGSANADRKEVSKGDDRHSRPICPPSLFLPDN</sequence>
<dbReference type="EMBL" id="MFTP01000024">
    <property type="protein sequence ID" value="OGI64997.1"/>
    <property type="molecule type" value="Genomic_DNA"/>
</dbReference>
<dbReference type="AlphaFoldDB" id="A0A1F6V5Q1"/>
<evidence type="ECO:0000313" key="3">
    <source>
        <dbReference type="Proteomes" id="UP000177370"/>
    </source>
</evidence>
<comment type="caution">
    <text evidence="2">The sequence shown here is derived from an EMBL/GenBank/DDBJ whole genome shotgun (WGS) entry which is preliminary data.</text>
</comment>
<gene>
    <name evidence="2" type="ORF">A2647_02255</name>
</gene>
<accession>A0A1F6V5Q1</accession>
<evidence type="ECO:0000256" key="1">
    <source>
        <dbReference type="SAM" id="MobiDB-lite"/>
    </source>
</evidence>
<protein>
    <submittedName>
        <fullName evidence="2">Uncharacterized protein</fullName>
    </submittedName>
</protein>
<feature type="region of interest" description="Disordered" evidence="1">
    <location>
        <begin position="52"/>
        <end position="85"/>
    </location>
</feature>